<dbReference type="SUPFAM" id="SSF55073">
    <property type="entry name" value="Nucleotide cyclase"/>
    <property type="match status" value="1"/>
</dbReference>
<dbReference type="InterPro" id="IPR052155">
    <property type="entry name" value="Biofilm_reg_signaling"/>
</dbReference>
<dbReference type="Gene3D" id="3.30.70.270">
    <property type="match status" value="1"/>
</dbReference>
<dbReference type="PANTHER" id="PTHR44757">
    <property type="entry name" value="DIGUANYLATE CYCLASE DGCP"/>
    <property type="match status" value="1"/>
</dbReference>
<proteinExistence type="predicted"/>
<name>A0A810KUY7_9ACTN</name>
<evidence type="ECO:0000313" key="5">
    <source>
        <dbReference type="EMBL" id="BCJ26990.1"/>
    </source>
</evidence>
<dbReference type="PROSITE" id="PS50883">
    <property type="entry name" value="EAL"/>
    <property type="match status" value="1"/>
</dbReference>
<dbReference type="RefSeq" id="WP_030445233.1">
    <property type="nucleotide sequence ID" value="NZ_AP023354.1"/>
</dbReference>
<dbReference type="AlphaFoldDB" id="A0A810KUY7"/>
<evidence type="ECO:0000259" key="3">
    <source>
        <dbReference type="PROSITE" id="PS50883"/>
    </source>
</evidence>
<dbReference type="SMART" id="SM00052">
    <property type="entry name" value="EAL"/>
    <property type="match status" value="1"/>
</dbReference>
<feature type="domain" description="EAL" evidence="3">
    <location>
        <begin position="546"/>
        <end position="799"/>
    </location>
</feature>
<evidence type="ECO:0000313" key="6">
    <source>
        <dbReference type="Proteomes" id="UP000680750"/>
    </source>
</evidence>
<evidence type="ECO:0000256" key="2">
    <source>
        <dbReference type="SAM" id="Phobius"/>
    </source>
</evidence>
<dbReference type="Pfam" id="PF00990">
    <property type="entry name" value="GGDEF"/>
    <property type="match status" value="1"/>
</dbReference>
<feature type="region of interest" description="Disordered" evidence="1">
    <location>
        <begin position="298"/>
        <end position="324"/>
    </location>
</feature>
<feature type="transmembrane region" description="Helical" evidence="2">
    <location>
        <begin position="17"/>
        <end position="34"/>
    </location>
</feature>
<sequence length="827" mass="88015">MSTADAATARNATLRRYIFGHAALALGVLLVATAKLPGPAGALWLAVGMLALYTVAGLAPVQLRLRSQGVQFAWGEAAVIIGLVVLPPSTMIWAAALGRLAAELIGRRPADKLTLNVAKQVVAVTAAATLSYLVAGTRVDPFSVRGAVALVAATGVYALFAALSVSIAIALANGTRLRLMPLHRVELIAISGNIAIAFLILAVLRFDPRLLFAIPPMIVFLRLAYAYRLRTHTEREAWQRLAAATDRFSEVDLAQVLGTAVTGAAELFGADEVEVLVRLGTEPDGLVRGDAQGVSWAGPAADAPATGEAETIETPLGGTDADAGPGELRLRFAGTVRLSDSERYALRTFAAALGTALRNAYAYAEAQRRAARHAYDAAHDPLTGLANRRYLLDVGEQVLSERPARGTQAMVLIDLDHFKEVNDTLGHSAGDEVLTAIGRRLATAAGADDIVVRLGGDEFAVLFVALPAPALAVHRARQMLATLDPPIEVDGIRITVGGSAGVALAPVQGGVGELLRRTDVAMYQAKREGSRLAEYVRQRDTADVGRLALGGELRAALHGNQFALRYLPIVELNSGRISAAEALARWEHPYRGEMAPRQFLTAIERSDLLPEFTELVLDTALEAAYQWAEAGHPIGVAVNLSPRSLLDPDFLRVVQRRVTASGVPPEQLTLELTETRNLSRLDVVDETLRGLRELGVRIALDDFGTGSSSLGMLARVPVDELKIDRSFVAGLVTSPEPAAVVRAAIDLGRSLDLSVVAEGVESQRQRALLFELGCPCGSGYLFSRPVTDARIGELLAAETPLAPPMSADAQVIRIPPGRLTRSNRHRL</sequence>
<feature type="transmembrane region" description="Helical" evidence="2">
    <location>
        <begin position="73"/>
        <end position="96"/>
    </location>
</feature>
<evidence type="ECO:0000256" key="1">
    <source>
        <dbReference type="SAM" id="MobiDB-lite"/>
    </source>
</evidence>
<dbReference type="InterPro" id="IPR029787">
    <property type="entry name" value="Nucleotide_cyclase"/>
</dbReference>
<dbReference type="PANTHER" id="PTHR44757:SF2">
    <property type="entry name" value="BIOFILM ARCHITECTURE MAINTENANCE PROTEIN MBAA"/>
    <property type="match status" value="1"/>
</dbReference>
<dbReference type="KEGG" id="aser:Asera_10980"/>
<dbReference type="PROSITE" id="PS50887">
    <property type="entry name" value="GGDEF"/>
    <property type="match status" value="1"/>
</dbReference>
<protein>
    <recommendedName>
        <fullName evidence="7">Diguanylate cyclase/phosphodiesterase</fullName>
    </recommendedName>
</protein>
<dbReference type="NCBIfam" id="TIGR00254">
    <property type="entry name" value="GGDEF"/>
    <property type="match status" value="1"/>
</dbReference>
<dbReference type="SMART" id="SM00267">
    <property type="entry name" value="GGDEF"/>
    <property type="match status" value="1"/>
</dbReference>
<gene>
    <name evidence="5" type="ORF">Asera_10980</name>
</gene>
<dbReference type="InterPro" id="IPR043128">
    <property type="entry name" value="Rev_trsase/Diguanyl_cyclase"/>
</dbReference>
<reference evidence="5" key="1">
    <citation type="submission" date="2020-08" db="EMBL/GenBank/DDBJ databases">
        <title>Whole genome shotgun sequence of Actinocatenispora sera NBRC 101916.</title>
        <authorList>
            <person name="Komaki H."/>
            <person name="Tamura T."/>
        </authorList>
    </citation>
    <scope>NUCLEOTIDE SEQUENCE</scope>
    <source>
        <strain evidence="5">NBRC 101916</strain>
    </source>
</reference>
<accession>A0A810KUY7</accession>
<dbReference type="SUPFAM" id="SSF141868">
    <property type="entry name" value="EAL domain-like"/>
    <property type="match status" value="1"/>
</dbReference>
<dbReference type="CDD" id="cd01949">
    <property type="entry name" value="GGDEF"/>
    <property type="match status" value="1"/>
</dbReference>
<evidence type="ECO:0000259" key="4">
    <source>
        <dbReference type="PROSITE" id="PS50887"/>
    </source>
</evidence>
<evidence type="ECO:0008006" key="7">
    <source>
        <dbReference type="Google" id="ProtNLM"/>
    </source>
</evidence>
<dbReference type="Pfam" id="PF00563">
    <property type="entry name" value="EAL"/>
    <property type="match status" value="1"/>
</dbReference>
<dbReference type="InterPro" id="IPR001633">
    <property type="entry name" value="EAL_dom"/>
</dbReference>
<dbReference type="Proteomes" id="UP000680750">
    <property type="component" value="Chromosome"/>
</dbReference>
<dbReference type="OrthoDB" id="3218066at2"/>
<dbReference type="InterPro" id="IPR000160">
    <property type="entry name" value="GGDEF_dom"/>
</dbReference>
<dbReference type="Gene3D" id="3.20.20.450">
    <property type="entry name" value="EAL domain"/>
    <property type="match status" value="1"/>
</dbReference>
<organism evidence="5 6">
    <name type="scientific">Actinocatenispora sera</name>
    <dbReference type="NCBI Taxonomy" id="390989"/>
    <lineage>
        <taxon>Bacteria</taxon>
        <taxon>Bacillati</taxon>
        <taxon>Actinomycetota</taxon>
        <taxon>Actinomycetes</taxon>
        <taxon>Micromonosporales</taxon>
        <taxon>Micromonosporaceae</taxon>
        <taxon>Actinocatenispora</taxon>
    </lineage>
</organism>
<keyword evidence="2" id="KW-0812">Transmembrane</keyword>
<dbReference type="EMBL" id="AP023354">
    <property type="protein sequence ID" value="BCJ26990.1"/>
    <property type="molecule type" value="Genomic_DNA"/>
</dbReference>
<dbReference type="InterPro" id="IPR035919">
    <property type="entry name" value="EAL_sf"/>
</dbReference>
<feature type="transmembrane region" description="Helical" evidence="2">
    <location>
        <begin position="41"/>
        <end position="61"/>
    </location>
</feature>
<keyword evidence="6" id="KW-1185">Reference proteome</keyword>
<feature type="transmembrane region" description="Helical" evidence="2">
    <location>
        <begin position="185"/>
        <end position="204"/>
    </location>
</feature>
<keyword evidence="2" id="KW-1133">Transmembrane helix</keyword>
<feature type="transmembrane region" description="Helical" evidence="2">
    <location>
        <begin position="147"/>
        <end position="173"/>
    </location>
</feature>
<keyword evidence="2" id="KW-0472">Membrane</keyword>
<feature type="transmembrane region" description="Helical" evidence="2">
    <location>
        <begin position="117"/>
        <end position="135"/>
    </location>
</feature>
<dbReference type="CDD" id="cd01948">
    <property type="entry name" value="EAL"/>
    <property type="match status" value="1"/>
</dbReference>
<feature type="domain" description="GGDEF" evidence="4">
    <location>
        <begin position="406"/>
        <end position="538"/>
    </location>
</feature>